<feature type="transmembrane region" description="Helical" evidence="9">
    <location>
        <begin position="375"/>
        <end position="394"/>
    </location>
</feature>
<feature type="transmembrane region" description="Helical" evidence="9">
    <location>
        <begin position="206"/>
        <end position="235"/>
    </location>
</feature>
<feature type="transmembrane region" description="Helical" evidence="9">
    <location>
        <begin position="21"/>
        <end position="40"/>
    </location>
</feature>
<dbReference type="InterPro" id="IPR038731">
    <property type="entry name" value="RgtA/B/C-like"/>
</dbReference>
<evidence type="ECO:0000259" key="10">
    <source>
        <dbReference type="Pfam" id="PF13231"/>
    </source>
</evidence>
<evidence type="ECO:0000256" key="8">
    <source>
        <dbReference type="SAM" id="MobiDB-lite"/>
    </source>
</evidence>
<feature type="transmembrane region" description="Helical" evidence="9">
    <location>
        <begin position="406"/>
        <end position="423"/>
    </location>
</feature>
<accession>I3YBZ3</accession>
<dbReference type="KEGG" id="tvi:Thivi_2577"/>
<evidence type="ECO:0000313" key="11">
    <source>
        <dbReference type="EMBL" id="AFL74511.1"/>
    </source>
</evidence>
<keyword evidence="4 11" id="KW-0808">Transferase</keyword>
<evidence type="ECO:0000256" key="7">
    <source>
        <dbReference type="ARBA" id="ARBA00023136"/>
    </source>
</evidence>
<dbReference type="PANTHER" id="PTHR33908">
    <property type="entry name" value="MANNOSYLTRANSFERASE YKCB-RELATED"/>
    <property type="match status" value="1"/>
</dbReference>
<feature type="transmembrane region" description="Helical" evidence="9">
    <location>
        <begin position="154"/>
        <end position="174"/>
    </location>
</feature>
<dbReference type="GO" id="GO:0009103">
    <property type="term" value="P:lipopolysaccharide biosynthetic process"/>
    <property type="evidence" value="ECO:0007669"/>
    <property type="project" value="UniProtKB-ARBA"/>
</dbReference>
<dbReference type="Pfam" id="PF13231">
    <property type="entry name" value="PMT_2"/>
    <property type="match status" value="1"/>
</dbReference>
<organism evidence="11 12">
    <name type="scientific">Thiocystis violascens (strain ATCC 17096 / DSM 198 / 6111)</name>
    <name type="common">Chromatium violascens</name>
    <dbReference type="NCBI Taxonomy" id="765911"/>
    <lineage>
        <taxon>Bacteria</taxon>
        <taxon>Pseudomonadati</taxon>
        <taxon>Pseudomonadota</taxon>
        <taxon>Gammaproteobacteria</taxon>
        <taxon>Chromatiales</taxon>
        <taxon>Chromatiaceae</taxon>
        <taxon>Thiocystis</taxon>
    </lineage>
</organism>
<evidence type="ECO:0000256" key="1">
    <source>
        <dbReference type="ARBA" id="ARBA00004651"/>
    </source>
</evidence>
<dbReference type="STRING" id="765911.Thivi_2577"/>
<dbReference type="RefSeq" id="WP_014778954.1">
    <property type="nucleotide sequence ID" value="NC_018012.1"/>
</dbReference>
<gene>
    <name evidence="11" type="ordered locus">Thivi_2577</name>
</gene>
<dbReference type="Proteomes" id="UP000006062">
    <property type="component" value="Chromosome"/>
</dbReference>
<evidence type="ECO:0000313" key="12">
    <source>
        <dbReference type="Proteomes" id="UP000006062"/>
    </source>
</evidence>
<evidence type="ECO:0000256" key="9">
    <source>
        <dbReference type="SAM" id="Phobius"/>
    </source>
</evidence>
<dbReference type="AlphaFoldDB" id="I3YBZ3"/>
<protein>
    <submittedName>
        <fullName evidence="11">Dolichyl-phosphate-mannose-protein mannosyltransferase</fullName>
    </submittedName>
</protein>
<feature type="domain" description="Glycosyltransferase RgtA/B/C/D-like" evidence="10">
    <location>
        <begin position="106"/>
        <end position="270"/>
    </location>
</feature>
<dbReference type="PANTHER" id="PTHR33908:SF11">
    <property type="entry name" value="MEMBRANE PROTEIN"/>
    <property type="match status" value="1"/>
</dbReference>
<dbReference type="GO" id="GO:0016763">
    <property type="term" value="F:pentosyltransferase activity"/>
    <property type="evidence" value="ECO:0007669"/>
    <property type="project" value="TreeGrafter"/>
</dbReference>
<feature type="region of interest" description="Disordered" evidence="8">
    <location>
        <begin position="530"/>
        <end position="549"/>
    </location>
</feature>
<evidence type="ECO:0000256" key="3">
    <source>
        <dbReference type="ARBA" id="ARBA00022676"/>
    </source>
</evidence>
<dbReference type="OrthoDB" id="495800at2"/>
<feature type="transmembrane region" description="Helical" evidence="9">
    <location>
        <begin position="255"/>
        <end position="274"/>
    </location>
</feature>
<keyword evidence="2" id="KW-1003">Cell membrane</keyword>
<dbReference type="GO" id="GO:0005886">
    <property type="term" value="C:plasma membrane"/>
    <property type="evidence" value="ECO:0007669"/>
    <property type="project" value="UniProtKB-SubCell"/>
</dbReference>
<dbReference type="HOGENOM" id="CLU_037292_0_0_6"/>
<feature type="transmembrane region" description="Helical" evidence="9">
    <location>
        <begin position="316"/>
        <end position="335"/>
    </location>
</feature>
<dbReference type="InterPro" id="IPR050297">
    <property type="entry name" value="LipidA_mod_glycosyltrf_83"/>
</dbReference>
<comment type="subcellular location">
    <subcellularLocation>
        <location evidence="1">Cell membrane</location>
        <topology evidence="1">Multi-pass membrane protein</topology>
    </subcellularLocation>
</comment>
<evidence type="ECO:0000256" key="2">
    <source>
        <dbReference type="ARBA" id="ARBA00022475"/>
    </source>
</evidence>
<keyword evidence="7 9" id="KW-0472">Membrane</keyword>
<keyword evidence="6 9" id="KW-1133">Transmembrane helix</keyword>
<evidence type="ECO:0000256" key="5">
    <source>
        <dbReference type="ARBA" id="ARBA00022692"/>
    </source>
</evidence>
<evidence type="ECO:0000256" key="6">
    <source>
        <dbReference type="ARBA" id="ARBA00022989"/>
    </source>
</evidence>
<keyword evidence="5 9" id="KW-0812">Transmembrane</keyword>
<feature type="transmembrane region" description="Helical" evidence="9">
    <location>
        <begin position="341"/>
        <end position="363"/>
    </location>
</feature>
<proteinExistence type="predicted"/>
<dbReference type="eggNOG" id="COG5305">
    <property type="taxonomic scope" value="Bacteria"/>
</dbReference>
<reference evidence="11 12" key="1">
    <citation type="submission" date="2012-06" db="EMBL/GenBank/DDBJ databases">
        <title>Complete sequence of Thiocystis violascens DSM 198.</title>
        <authorList>
            <consortium name="US DOE Joint Genome Institute"/>
            <person name="Lucas S."/>
            <person name="Han J."/>
            <person name="Lapidus A."/>
            <person name="Cheng J.-F."/>
            <person name="Goodwin L."/>
            <person name="Pitluck S."/>
            <person name="Peters L."/>
            <person name="Ovchinnikova G."/>
            <person name="Teshima H."/>
            <person name="Detter J.C."/>
            <person name="Han C."/>
            <person name="Tapia R."/>
            <person name="Land M."/>
            <person name="Hauser L."/>
            <person name="Kyrpides N."/>
            <person name="Ivanova N."/>
            <person name="Pagani I."/>
            <person name="Vogl K."/>
            <person name="Liu Z."/>
            <person name="Frigaard N.-U."/>
            <person name="Bryant D."/>
            <person name="Woyke T."/>
        </authorList>
    </citation>
    <scope>NUCLEOTIDE SEQUENCE [LARGE SCALE GENOMIC DNA]</scope>
    <source>
        <strain evidence="12">ATCC 17096 / DSM 198 / 6111</strain>
    </source>
</reference>
<feature type="transmembrane region" description="Helical" evidence="9">
    <location>
        <begin position="127"/>
        <end position="147"/>
    </location>
</feature>
<sequence>MQHPLSSLSAAGPRTASDADTNLLIGLLLVILSAGAARLFGLDHLLVWHDEVFTLLRVFGYRHDEVQAAVFSGQLLTPDDLLRFQRPDPAHTWADAFRAFAGHPEHAPLYYALARLASALPLDPVSAARGVSAVFGVLLIPTVYWLTRELFGRGLVPWIAAALVACSPLQFLYAQEARQYALWLLLTASSSAALARAMRRDRRADWWLYGLFMTLGVYAHLLFVLIVPAHALYGLLASRASGAQAGRLGRLGRRWGSAVGVSLILFTPWLWVIATQPGRVDHFTHWMQRPAGLDDLLAAWALHPTRTFVDLTSSPVLWWSLLTVPLVWALARFVRRAPRPAVWLLVAMALAYIGVMLGPDLLLGGSRSLHARYALPALLAIQIMVAWVIGTAIAAPPGAWSRRSGLMTLALLIALGGWSLFAIQRAETWSTKNFSAQNADIARIANASTATLIVASESGVGLGELISLAYHLAPEARLWGQPWDQRITPPAGFETLIVLTPSNQLRDAIGPERPLTPLAGTWQWFAVTPRRASSDTPTAPPHANEGTVY</sequence>
<dbReference type="EMBL" id="CP003154">
    <property type="protein sequence ID" value="AFL74511.1"/>
    <property type="molecule type" value="Genomic_DNA"/>
</dbReference>
<keyword evidence="3 11" id="KW-0328">Glycosyltransferase</keyword>
<evidence type="ECO:0000256" key="4">
    <source>
        <dbReference type="ARBA" id="ARBA00022679"/>
    </source>
</evidence>
<keyword evidence="12" id="KW-1185">Reference proteome</keyword>
<name>I3YBZ3_THIV6</name>